<dbReference type="PANTHER" id="PTHR12599:SF0">
    <property type="entry name" value="PTERIN-4-ALPHA-CARBINOLAMINE DEHYDRATASE"/>
    <property type="match status" value="1"/>
</dbReference>
<dbReference type="STRING" id="1801750.A3B85_02855"/>
<comment type="caution">
    <text evidence="5">The sequence shown here is derived from an EMBL/GenBank/DDBJ whole genome shotgun (WGS) entry which is preliminary data.</text>
</comment>
<dbReference type="NCBIfam" id="NF002017">
    <property type="entry name" value="PRK00823.1-2"/>
    <property type="match status" value="1"/>
</dbReference>
<protein>
    <recommendedName>
        <fullName evidence="4">Putative pterin-4-alpha-carbinolamine dehydratase</fullName>
        <shortName evidence="4">PHS</shortName>
        <ecNumber evidence="4">4.2.1.96</ecNumber>
    </recommendedName>
    <alternativeName>
        <fullName evidence="4">4-alpha-hydroxy-tetrahydropterin dehydratase</fullName>
    </alternativeName>
    <alternativeName>
        <fullName evidence="4">Pterin carbinolamine dehydratase</fullName>
        <shortName evidence="4">PCD</shortName>
    </alternativeName>
</protein>
<dbReference type="PANTHER" id="PTHR12599">
    <property type="entry name" value="PTERIN-4-ALPHA-CARBINOLAMINE DEHYDRATASE"/>
    <property type="match status" value="1"/>
</dbReference>
<evidence type="ECO:0000256" key="3">
    <source>
        <dbReference type="ARBA" id="ARBA00023239"/>
    </source>
</evidence>
<dbReference type="EMBL" id="MFUA01000004">
    <property type="protein sequence ID" value="OGI77669.1"/>
    <property type="molecule type" value="Genomic_DNA"/>
</dbReference>
<evidence type="ECO:0000256" key="2">
    <source>
        <dbReference type="ARBA" id="ARBA00006472"/>
    </source>
</evidence>
<dbReference type="InterPro" id="IPR036428">
    <property type="entry name" value="PCD_sf"/>
</dbReference>
<dbReference type="GO" id="GO:0008124">
    <property type="term" value="F:4-alpha-hydroxytetrahydrobiopterin dehydratase activity"/>
    <property type="evidence" value="ECO:0007669"/>
    <property type="project" value="UniProtKB-UniRule"/>
</dbReference>
<dbReference type="CDD" id="cd00913">
    <property type="entry name" value="PCD_DCoH_subfamily_a"/>
    <property type="match status" value="1"/>
</dbReference>
<sequence length="114" mass="12824">MSKNNLLKKMCVACEGRGIKLLDRASAMEYIAQVSEWTLSEDVKQISKEYKFKDFIGAINFVNNVAEIAEREGHHPDIHIHYNKVLLKLSTHAIGGLSENDFILAAKIDAQCAY</sequence>
<comment type="similarity">
    <text evidence="2 4">Belongs to the pterin-4-alpha-carbinolamine dehydratase family.</text>
</comment>
<comment type="catalytic activity">
    <reaction evidence="1 4">
        <text>(4aS,6R)-4a-hydroxy-L-erythro-5,6,7,8-tetrahydrobiopterin = (6R)-L-erythro-6,7-dihydrobiopterin + H2O</text>
        <dbReference type="Rhea" id="RHEA:11920"/>
        <dbReference type="ChEBI" id="CHEBI:15377"/>
        <dbReference type="ChEBI" id="CHEBI:15642"/>
        <dbReference type="ChEBI" id="CHEBI:43120"/>
        <dbReference type="EC" id="4.2.1.96"/>
    </reaction>
</comment>
<name>A0A1F6W6Y8_9BACT</name>
<dbReference type="SUPFAM" id="SSF55248">
    <property type="entry name" value="PCD-like"/>
    <property type="match status" value="1"/>
</dbReference>
<organism evidence="5 6">
    <name type="scientific">Candidatus Nomurabacteria bacterium RIFCSPHIGHO2_02_FULL_37_13</name>
    <dbReference type="NCBI Taxonomy" id="1801750"/>
    <lineage>
        <taxon>Bacteria</taxon>
        <taxon>Candidatus Nomuraibacteriota</taxon>
    </lineage>
</organism>
<evidence type="ECO:0000256" key="1">
    <source>
        <dbReference type="ARBA" id="ARBA00001554"/>
    </source>
</evidence>
<reference evidence="5 6" key="1">
    <citation type="journal article" date="2016" name="Nat. Commun.">
        <title>Thousands of microbial genomes shed light on interconnected biogeochemical processes in an aquifer system.</title>
        <authorList>
            <person name="Anantharaman K."/>
            <person name="Brown C.T."/>
            <person name="Hug L.A."/>
            <person name="Sharon I."/>
            <person name="Castelle C.J."/>
            <person name="Probst A.J."/>
            <person name="Thomas B.C."/>
            <person name="Singh A."/>
            <person name="Wilkins M.J."/>
            <person name="Karaoz U."/>
            <person name="Brodie E.L."/>
            <person name="Williams K.H."/>
            <person name="Hubbard S.S."/>
            <person name="Banfield J.F."/>
        </authorList>
    </citation>
    <scope>NUCLEOTIDE SEQUENCE [LARGE SCALE GENOMIC DNA]</scope>
</reference>
<dbReference type="Pfam" id="PF01329">
    <property type="entry name" value="Pterin_4a"/>
    <property type="match status" value="1"/>
</dbReference>
<evidence type="ECO:0000313" key="6">
    <source>
        <dbReference type="Proteomes" id="UP000178374"/>
    </source>
</evidence>
<accession>A0A1F6W6Y8</accession>
<dbReference type="Gene3D" id="3.30.1360.20">
    <property type="entry name" value="Transcriptional coactivator/pterin dehydratase"/>
    <property type="match status" value="1"/>
</dbReference>
<dbReference type="GO" id="GO:0006729">
    <property type="term" value="P:tetrahydrobiopterin biosynthetic process"/>
    <property type="evidence" value="ECO:0007669"/>
    <property type="project" value="InterPro"/>
</dbReference>
<evidence type="ECO:0000256" key="4">
    <source>
        <dbReference type="HAMAP-Rule" id="MF_00434"/>
    </source>
</evidence>
<proteinExistence type="inferred from homology"/>
<dbReference type="EC" id="4.2.1.96" evidence="4"/>
<dbReference type="Proteomes" id="UP000178374">
    <property type="component" value="Unassembled WGS sequence"/>
</dbReference>
<dbReference type="InterPro" id="IPR001533">
    <property type="entry name" value="Pterin_deHydtase"/>
</dbReference>
<keyword evidence="3 4" id="KW-0456">Lyase</keyword>
<dbReference type="HAMAP" id="MF_00434">
    <property type="entry name" value="Pterin_4_alpha"/>
    <property type="match status" value="1"/>
</dbReference>
<dbReference type="AlphaFoldDB" id="A0A1F6W6Y8"/>
<gene>
    <name evidence="5" type="ORF">A3B85_02855</name>
</gene>
<evidence type="ECO:0000313" key="5">
    <source>
        <dbReference type="EMBL" id="OGI77669.1"/>
    </source>
</evidence>